<reference evidence="3 4" key="1">
    <citation type="submission" date="2024-06" db="EMBL/GenBank/DDBJ databases">
        <title>Sorghum-associated microbial communities from plants grown in Nebraska, USA.</title>
        <authorList>
            <person name="Schachtman D."/>
        </authorList>
    </citation>
    <scope>NUCLEOTIDE SEQUENCE [LARGE SCALE GENOMIC DNA]</scope>
    <source>
        <strain evidence="3 4">2857</strain>
    </source>
</reference>
<dbReference type="Pfam" id="PF08327">
    <property type="entry name" value="AHSA1"/>
    <property type="match status" value="1"/>
</dbReference>
<dbReference type="SUPFAM" id="SSF55961">
    <property type="entry name" value="Bet v1-like"/>
    <property type="match status" value="1"/>
</dbReference>
<proteinExistence type="inferred from homology"/>
<feature type="domain" description="Activator of Hsp90 ATPase homologue 1/2-like C-terminal" evidence="2">
    <location>
        <begin position="14"/>
        <end position="140"/>
    </location>
</feature>
<gene>
    <name evidence="3" type="ORF">ABIE21_003074</name>
</gene>
<comment type="similarity">
    <text evidence="1">Belongs to the AHA1 family.</text>
</comment>
<evidence type="ECO:0000256" key="1">
    <source>
        <dbReference type="ARBA" id="ARBA00006817"/>
    </source>
</evidence>
<dbReference type="RefSeq" id="WP_354025716.1">
    <property type="nucleotide sequence ID" value="NZ_JBEPSJ010000004.1"/>
</dbReference>
<organism evidence="3 4">
    <name type="scientific">Conyzicola nivalis</name>
    <dbReference type="NCBI Taxonomy" id="1477021"/>
    <lineage>
        <taxon>Bacteria</taxon>
        <taxon>Bacillati</taxon>
        <taxon>Actinomycetota</taxon>
        <taxon>Actinomycetes</taxon>
        <taxon>Micrococcales</taxon>
        <taxon>Microbacteriaceae</taxon>
        <taxon>Conyzicola</taxon>
    </lineage>
</organism>
<dbReference type="Gene3D" id="3.30.530.20">
    <property type="match status" value="1"/>
</dbReference>
<protein>
    <submittedName>
        <fullName evidence="3">Uncharacterized protein YndB with AHSA1/START domain</fullName>
    </submittedName>
</protein>
<keyword evidence="4" id="KW-1185">Reference proteome</keyword>
<comment type="caution">
    <text evidence="3">The sequence shown here is derived from an EMBL/GenBank/DDBJ whole genome shotgun (WGS) entry which is preliminary data.</text>
</comment>
<evidence type="ECO:0000313" key="4">
    <source>
        <dbReference type="Proteomes" id="UP001549257"/>
    </source>
</evidence>
<evidence type="ECO:0000313" key="3">
    <source>
        <dbReference type="EMBL" id="MET4583548.1"/>
    </source>
</evidence>
<dbReference type="Proteomes" id="UP001549257">
    <property type="component" value="Unassembled WGS sequence"/>
</dbReference>
<evidence type="ECO:0000259" key="2">
    <source>
        <dbReference type="Pfam" id="PF08327"/>
    </source>
</evidence>
<dbReference type="InterPro" id="IPR013538">
    <property type="entry name" value="ASHA1/2-like_C"/>
</dbReference>
<accession>A0ABV2QRQ4</accession>
<name>A0ABV2QRQ4_9MICO</name>
<dbReference type="InterPro" id="IPR023393">
    <property type="entry name" value="START-like_dom_sf"/>
</dbReference>
<dbReference type="EMBL" id="JBEPSJ010000004">
    <property type="protein sequence ID" value="MET4583548.1"/>
    <property type="molecule type" value="Genomic_DNA"/>
</dbReference>
<sequence length="144" mass="16360">MSEELIAEASVSIDAPAAAVWRALTDPELIREYLRGATVETDWSPGSRIVWRGEWEGRPYRDHGTVVEVLENERLVLTHFSPLSGKPDVAENHHELTYSIEPVGDLTRLTLEQDNNATEAEARHSSENWQAMLEQLRKVAEREQ</sequence>